<reference evidence="19" key="1">
    <citation type="submission" date="2019-02" db="EMBL/GenBank/DDBJ databases">
        <authorList>
            <consortium name="Genoscope - CEA"/>
            <person name="William W."/>
        </authorList>
    </citation>
    <scope>NUCLEOTIDE SEQUENCE [LARGE SCALE GENOMIC DNA]</scope>
    <source>
        <strain evidence="19">YSy11</strain>
    </source>
</reference>
<evidence type="ECO:0000259" key="18">
    <source>
        <dbReference type="PROSITE" id="PS51217"/>
    </source>
</evidence>
<evidence type="ECO:0000256" key="12">
    <source>
        <dbReference type="ARBA" id="ARBA00023235"/>
    </source>
</evidence>
<dbReference type="Pfam" id="PF00580">
    <property type="entry name" value="UvrD-helicase"/>
    <property type="match status" value="1"/>
</dbReference>
<dbReference type="InterPro" id="IPR004586">
    <property type="entry name" value="RecB"/>
</dbReference>
<dbReference type="GO" id="GO:0005829">
    <property type="term" value="C:cytosol"/>
    <property type="evidence" value="ECO:0007669"/>
    <property type="project" value="TreeGrafter"/>
</dbReference>
<feature type="binding site" evidence="15">
    <location>
        <position position="1083"/>
    </location>
    <ligand>
        <name>Mg(2+)</name>
        <dbReference type="ChEBI" id="CHEBI:18420"/>
    </ligand>
</feature>
<dbReference type="GO" id="GO:0016887">
    <property type="term" value="F:ATP hydrolysis activity"/>
    <property type="evidence" value="ECO:0007669"/>
    <property type="project" value="RHEA"/>
</dbReference>
<comment type="catalytic activity">
    <reaction evidence="14 15">
        <text>ATP + H2O = ADP + phosphate + H(+)</text>
        <dbReference type="Rhea" id="RHEA:13065"/>
        <dbReference type="ChEBI" id="CHEBI:15377"/>
        <dbReference type="ChEBI" id="CHEBI:15378"/>
        <dbReference type="ChEBI" id="CHEBI:30616"/>
        <dbReference type="ChEBI" id="CHEBI:43474"/>
        <dbReference type="ChEBI" id="CHEBI:456216"/>
        <dbReference type="EC" id="5.6.2.4"/>
    </reaction>
</comment>
<keyword evidence="12 15" id="KW-0413">Isomerase</keyword>
<feature type="active site" description="For nuclease activity" evidence="15">
    <location>
        <position position="1096"/>
    </location>
</feature>
<feature type="binding site" evidence="15">
    <location>
        <position position="968"/>
    </location>
    <ligand>
        <name>Mg(2+)</name>
        <dbReference type="ChEBI" id="CHEBI:18420"/>
    </ligand>
</feature>
<feature type="binding site" evidence="16">
    <location>
        <begin position="21"/>
        <end position="28"/>
    </location>
    <ligand>
        <name>ATP</name>
        <dbReference type="ChEBI" id="CHEBI:30616"/>
    </ligand>
</feature>
<evidence type="ECO:0000313" key="19">
    <source>
        <dbReference type="EMBL" id="VEV96725.1"/>
    </source>
</evidence>
<feature type="binding site" evidence="15">
    <location>
        <position position="1096"/>
    </location>
    <ligand>
        <name>Mg(2+)</name>
        <dbReference type="ChEBI" id="CHEBI:18420"/>
    </ligand>
</feature>
<dbReference type="GO" id="GO:0043138">
    <property type="term" value="F:3'-5' DNA helicase activity"/>
    <property type="evidence" value="ECO:0007669"/>
    <property type="project" value="UniProtKB-UniRule"/>
</dbReference>
<protein>
    <recommendedName>
        <fullName evidence="15">RecBCD enzyme subunit RecB</fullName>
        <ecNumber evidence="15">3.1.11.5</ecNumber>
        <ecNumber evidence="15">5.6.2.4</ecNumber>
    </recommendedName>
    <alternativeName>
        <fullName evidence="15">DNA 3'-5' helicase subunit RecB</fullName>
    </alternativeName>
    <alternativeName>
        <fullName evidence="15">Exonuclease V subunit RecB</fullName>
        <shortName evidence="15">ExoV subunit RecB</shortName>
    </alternativeName>
    <alternativeName>
        <fullName evidence="15">Helicase/nuclease RecBCD subunit RecB</fullName>
    </alternativeName>
</protein>
<dbReference type="PROSITE" id="PS51198">
    <property type="entry name" value="UVRD_HELICASE_ATP_BIND"/>
    <property type="match status" value="1"/>
</dbReference>
<keyword evidence="5 15" id="KW-0378">Hydrolase</keyword>
<dbReference type="Gene3D" id="3.90.320.10">
    <property type="match status" value="1"/>
</dbReference>
<dbReference type="InterPro" id="IPR014017">
    <property type="entry name" value="DNA_helicase_UvrD-like_C"/>
</dbReference>
<dbReference type="HAMAP" id="MF_01485">
    <property type="entry name" value="RecB"/>
    <property type="match status" value="1"/>
</dbReference>
<dbReference type="SUPFAM" id="SSF52540">
    <property type="entry name" value="P-loop containing nucleoside triphosphate hydrolases"/>
    <property type="match status" value="1"/>
</dbReference>
<dbReference type="GO" id="GO:0005524">
    <property type="term" value="F:ATP binding"/>
    <property type="evidence" value="ECO:0007669"/>
    <property type="project" value="UniProtKB-UniRule"/>
</dbReference>
<proteinExistence type="inferred from homology"/>
<dbReference type="RefSeq" id="WP_150548022.1">
    <property type="nucleotide sequence ID" value="NZ_LR215729.2"/>
</dbReference>
<dbReference type="EMBL" id="LR215729">
    <property type="protein sequence ID" value="VEV96725.1"/>
    <property type="molecule type" value="Genomic_DNA"/>
</dbReference>
<evidence type="ECO:0000256" key="5">
    <source>
        <dbReference type="ARBA" id="ARBA00022801"/>
    </source>
</evidence>
<dbReference type="InterPro" id="IPR000212">
    <property type="entry name" value="DNA_helicase_UvrD/REP"/>
</dbReference>
<comment type="domain">
    <text evidence="15">The C-terminal domain has nuclease activity and interacts with RecD. It interacts with RecA, facilitating its loading onto ssDNA.</text>
</comment>
<comment type="similarity">
    <text evidence="15">Belongs to the helicase family. UvrD subfamily.</text>
</comment>
<dbReference type="GO" id="GO:0003677">
    <property type="term" value="F:DNA binding"/>
    <property type="evidence" value="ECO:0007669"/>
    <property type="project" value="UniProtKB-UniRule"/>
</dbReference>
<dbReference type="InterPro" id="IPR027417">
    <property type="entry name" value="P-loop_NTPase"/>
</dbReference>
<dbReference type="GO" id="GO:0000724">
    <property type="term" value="P:double-strand break repair via homologous recombination"/>
    <property type="evidence" value="ECO:0007669"/>
    <property type="project" value="UniProtKB-UniRule"/>
</dbReference>
<sequence length="1189" mass="131949">MSSQPLNLLHDSFSGRSLIEASAGTGKTWTLTALFARLLLEKQLTVSQILVVTYTTAATAELRERIRKRLAELLEVYNSGPGNDALLNELYAQYPDPASHRRLLLAVHGFDEAAIFTIHGFCQRALQDAAFEAGGDFDNELTQDDREILDALLADLWRHELAAAEPEWAAFLVQKKITPQSLRQRLRNHLGKPYIRVEPQPGEPGDMADLQCAWQHARDFWQRQSAGWIAELSAFSGFNKRSYDAAKFALWQVELDGYFCDPAALFSKVDGLKRLSREALIKGTNKGFEPPLEAVADALQGLCDALDAAQPEAEMRLIDLQVRLIAQLNEQLPARKAAQRMLAFDDLLNRLQQALYGEGGEHLARTLREQYPVALIDEFQDTDPIQYQIFSTIYAADAPASSSTESADLCFVGDPKQAIYAFRGADLATYMQARSEADREYNLGTNHRSTAQLIDALNLLFARARPFAEHDLSYPPVAASTRSREQLVLTGQDEAAVGLVWLGDEPLGKGEAGGLVATDTARRIAGLLAASARGEAYFEQEGQRRPLAGADIAVLVSSHRQASEVASELTARGVPSVRRGKESVWHSEEATALAAVLAAYIEPGREGALRFALATRLLGRNARDLAATQDDARAWDEEREAAERYHQLWQQQGFMRAFRAWLDEQQVAQRLLAMDDGERRLTNLLHLAELLQTESLSRPGQEQLLSWFNAQREVDNHGEDALLRLESDAERVQIVTIHTSKGLEYPLVFCPYLWDGALLRKQEDITCHADDGTPLLDLGGEQLDHHRERARRERFAERLRLVYVALTRARDRLWLHWGPVDSKPKKDGTLSEEGLHSSAMAWLLHGRDLAGEDALSELAEHMRTLSAQGLLAELEQLVSSSNGQFSVLALAQDETHSAGEQRAPAPEQLAHLPRSLHSAWRIGSFSGLAAGMHMEAPDRDGLVIPDASEPGSGFYAFPRGARAGTCLHAILEDWAMNKAPLADLVEPALAGHGIDTDWTAVAQAHLQLVVDTDLDGNGLTLATLQAARRLPELGFTFPVGGLDVQRLRKILCDPAYGLDEPMRDAASRLEFDSLKGFLKGFIDLTFEYQGRWYIADYKSNWLGPDASYYGGERLIQALAAEHYYLQYLIYLVALRRFLRQRLSDFEDQQLGGAYYLFLRGMPGAGVYFARPSDALLDALDQLFAGEAGV</sequence>
<dbReference type="InterPro" id="IPR011335">
    <property type="entry name" value="Restrct_endonuc-II-like"/>
</dbReference>
<evidence type="ECO:0000256" key="13">
    <source>
        <dbReference type="ARBA" id="ARBA00034617"/>
    </source>
</evidence>
<dbReference type="SUPFAM" id="SSF52980">
    <property type="entry name" value="Restriction endonuclease-like"/>
    <property type="match status" value="1"/>
</dbReference>
<dbReference type="PANTHER" id="PTHR11070:SF23">
    <property type="entry name" value="RECBCD ENZYME SUBUNIT RECB"/>
    <property type="match status" value="1"/>
</dbReference>
<keyword evidence="11 15" id="KW-0234">DNA repair</keyword>
<dbReference type="Gene3D" id="3.40.50.300">
    <property type="entry name" value="P-loop containing nucleotide triphosphate hydrolases"/>
    <property type="match status" value="2"/>
</dbReference>
<evidence type="ECO:0000256" key="14">
    <source>
        <dbReference type="ARBA" id="ARBA00048988"/>
    </source>
</evidence>
<organism evidence="19">
    <name type="scientific">Pseudomonas marincola</name>
    <dbReference type="NCBI Taxonomy" id="437900"/>
    <lineage>
        <taxon>Bacteria</taxon>
        <taxon>Pseudomonadati</taxon>
        <taxon>Pseudomonadota</taxon>
        <taxon>Gammaproteobacteria</taxon>
        <taxon>Pseudomonadales</taxon>
        <taxon>Pseudomonadaceae</taxon>
        <taxon>Pseudomonas</taxon>
    </lineage>
</organism>
<evidence type="ECO:0000256" key="15">
    <source>
        <dbReference type="HAMAP-Rule" id="MF_01485"/>
    </source>
</evidence>
<dbReference type="InterPro" id="IPR014016">
    <property type="entry name" value="UvrD-like_ATP-bd"/>
</dbReference>
<evidence type="ECO:0000256" key="10">
    <source>
        <dbReference type="ARBA" id="ARBA00023125"/>
    </source>
</evidence>
<comment type="catalytic activity">
    <reaction evidence="15">
        <text>Exonucleolytic cleavage (in the presence of ATP) in either 5'- to 3'- or 3'- to 5'-direction to yield 5'-phosphooligonucleotides.</text>
        <dbReference type="EC" id="3.1.11.5"/>
    </reaction>
</comment>
<evidence type="ECO:0000256" key="9">
    <source>
        <dbReference type="ARBA" id="ARBA00022842"/>
    </source>
</evidence>
<evidence type="ECO:0000256" key="2">
    <source>
        <dbReference type="ARBA" id="ARBA00022723"/>
    </source>
</evidence>
<keyword evidence="9 15" id="KW-0460">Magnesium</keyword>
<feature type="domain" description="UvrD-like helicase ATP-binding" evidence="17">
    <location>
        <begin position="1"/>
        <end position="450"/>
    </location>
</feature>
<dbReference type="AlphaFoldDB" id="A0A653E225"/>
<comment type="cofactor">
    <cofactor evidence="15">
        <name>Mg(2+)</name>
        <dbReference type="ChEBI" id="CHEBI:18420"/>
    </cofactor>
    <text evidence="15">Binds 1 Mg(2+) ion per subunit.</text>
</comment>
<evidence type="ECO:0000256" key="16">
    <source>
        <dbReference type="PROSITE-ProRule" id="PRU00560"/>
    </source>
</evidence>
<dbReference type="GO" id="GO:0000287">
    <property type="term" value="F:magnesium ion binding"/>
    <property type="evidence" value="ECO:0007669"/>
    <property type="project" value="UniProtKB-UniRule"/>
</dbReference>
<keyword evidence="7 15" id="KW-0269">Exonuclease</keyword>
<dbReference type="GO" id="GO:0008854">
    <property type="term" value="F:exodeoxyribonuclease V activity"/>
    <property type="evidence" value="ECO:0007669"/>
    <property type="project" value="UniProtKB-EC"/>
</dbReference>
<dbReference type="PANTHER" id="PTHR11070">
    <property type="entry name" value="UVRD / RECB / PCRA DNA HELICASE FAMILY MEMBER"/>
    <property type="match status" value="1"/>
</dbReference>
<comment type="domain">
    <text evidence="15">The N-terminal DNA-binding domain is a ssDNA-dependent ATPase and has ATP-dependent 3'-5' helicase function. This domain interacts with RecC.</text>
</comment>
<evidence type="ECO:0000256" key="8">
    <source>
        <dbReference type="ARBA" id="ARBA00022840"/>
    </source>
</evidence>
<evidence type="ECO:0000259" key="17">
    <source>
        <dbReference type="PROSITE" id="PS51198"/>
    </source>
</evidence>
<keyword evidence="3 15" id="KW-0547">Nucleotide-binding</keyword>
<keyword evidence="2 15" id="KW-0479">Metal-binding</keyword>
<evidence type="ECO:0000256" key="6">
    <source>
        <dbReference type="ARBA" id="ARBA00022806"/>
    </source>
</evidence>
<dbReference type="Gene3D" id="1.10.486.10">
    <property type="entry name" value="PCRA, domain 4"/>
    <property type="match status" value="1"/>
</dbReference>
<dbReference type="CDD" id="cd22352">
    <property type="entry name" value="RecB_C-like"/>
    <property type="match status" value="1"/>
</dbReference>
<accession>A0A653E225</accession>
<comment type="catalytic activity">
    <reaction evidence="13 15">
        <text>Couples ATP hydrolysis with the unwinding of duplex DNA by translocating in the 3'-5' direction.</text>
        <dbReference type="EC" id="5.6.2.4"/>
    </reaction>
</comment>
<evidence type="ECO:0000256" key="1">
    <source>
        <dbReference type="ARBA" id="ARBA00022722"/>
    </source>
</evidence>
<dbReference type="PROSITE" id="PS51217">
    <property type="entry name" value="UVRD_HELICASE_CTER"/>
    <property type="match status" value="1"/>
</dbReference>
<comment type="miscellaneous">
    <text evidence="15">In the RecBCD complex, RecB has a slow 3'-5' helicase, an exonuclease activity and loads RecA onto ssDNA, RecD has a fast 5'-3' helicase activity, while RecC stimulates the ATPase and processivity of the RecB helicase and contributes to recognition of the Chi site.</text>
</comment>
<dbReference type="Pfam" id="PF13361">
    <property type="entry name" value="UvrD_C"/>
    <property type="match status" value="1"/>
</dbReference>
<keyword evidence="1 15" id="KW-0540">Nuclease</keyword>
<evidence type="ECO:0000256" key="7">
    <source>
        <dbReference type="ARBA" id="ARBA00022839"/>
    </source>
</evidence>
<comment type="function">
    <text evidence="15">A helicase/nuclease that prepares dsDNA breaks (DSB) for recombinational DNA repair. Binds to DSBs and unwinds DNA via a highly rapid and processive ATP-dependent bidirectional helicase activity. Unwinds dsDNA until it encounters a Chi (crossover hotspot instigator) sequence from the 3' direction. Cuts ssDNA a few nucleotides 3' to the Chi site. The properties and activities of the enzyme are changed at Chi. The Chi-altered holoenzyme produces a long 3'-ssDNA overhang and facilitates RecA-binding to the ssDNA for homologous DNA recombination and repair. Holoenzyme degrades any linearized DNA that is unable to undergo homologous recombination. In the holoenzyme this subunit contributes ATPase, 3'-5' helicase, exonuclease activity and loads RecA onto ssDNA.</text>
</comment>
<dbReference type="GO" id="GO:0009338">
    <property type="term" value="C:exodeoxyribonuclease V complex"/>
    <property type="evidence" value="ECO:0007669"/>
    <property type="project" value="TreeGrafter"/>
</dbReference>
<dbReference type="NCBIfam" id="TIGR00609">
    <property type="entry name" value="recB"/>
    <property type="match status" value="1"/>
</dbReference>
<keyword evidence="6 15" id="KW-0347">Helicase</keyword>
<name>A0A653E225_9PSED</name>
<feature type="domain" description="UvrD-like helicase C-terminal" evidence="18">
    <location>
        <begin position="468"/>
        <end position="742"/>
    </location>
</feature>
<comment type="subunit">
    <text evidence="15">Heterotrimer of RecB, RecC and RecD. All subunits contribute to DNA-binding. Interacts with RecA.</text>
</comment>
<dbReference type="EC" id="5.6.2.4" evidence="15"/>
<evidence type="ECO:0000256" key="3">
    <source>
        <dbReference type="ARBA" id="ARBA00022741"/>
    </source>
</evidence>
<evidence type="ECO:0000256" key="4">
    <source>
        <dbReference type="ARBA" id="ARBA00022763"/>
    </source>
</evidence>
<keyword evidence="10 15" id="KW-0238">DNA-binding</keyword>
<dbReference type="InterPro" id="IPR011604">
    <property type="entry name" value="PDDEXK-like_dom_sf"/>
</dbReference>
<dbReference type="EC" id="3.1.11.5" evidence="15"/>
<gene>
    <name evidence="15 19" type="primary">recB</name>
    <name evidence="19" type="ORF">PMYSY11_1678</name>
</gene>
<dbReference type="Gene3D" id="1.10.3170.10">
    <property type="entry name" value="Recbcd, chain B, domain 2"/>
    <property type="match status" value="1"/>
</dbReference>
<keyword evidence="4 15" id="KW-0227">DNA damage</keyword>
<feature type="region of interest" description="DNA-binding and helicase activity, interacts with RecC" evidence="15">
    <location>
        <begin position="1"/>
        <end position="856"/>
    </location>
</feature>
<evidence type="ECO:0000256" key="11">
    <source>
        <dbReference type="ARBA" id="ARBA00023204"/>
    </source>
</evidence>
<feature type="region of interest" description="Nuclease activity, interacts with RecD and RecA" evidence="15">
    <location>
        <begin position="919"/>
        <end position="1189"/>
    </location>
</feature>
<keyword evidence="8 15" id="KW-0067">ATP-binding</keyword>